<evidence type="ECO:0000256" key="1">
    <source>
        <dbReference type="SAM" id="MobiDB-lite"/>
    </source>
</evidence>
<proteinExistence type="predicted"/>
<accession>A0A4C2A580</accession>
<protein>
    <submittedName>
        <fullName evidence="2">Uncharacterized protein</fullName>
    </submittedName>
</protein>
<name>A0A4C2A580_EUMVA</name>
<feature type="compositionally biased region" description="Basic residues" evidence="1">
    <location>
        <begin position="11"/>
        <end position="25"/>
    </location>
</feature>
<organism evidence="2 3">
    <name type="scientific">Eumeta variegata</name>
    <name type="common">Bagworm moth</name>
    <name type="synonym">Eumeta japonica</name>
    <dbReference type="NCBI Taxonomy" id="151549"/>
    <lineage>
        <taxon>Eukaryota</taxon>
        <taxon>Metazoa</taxon>
        <taxon>Ecdysozoa</taxon>
        <taxon>Arthropoda</taxon>
        <taxon>Hexapoda</taxon>
        <taxon>Insecta</taxon>
        <taxon>Pterygota</taxon>
        <taxon>Neoptera</taxon>
        <taxon>Endopterygota</taxon>
        <taxon>Lepidoptera</taxon>
        <taxon>Glossata</taxon>
        <taxon>Ditrysia</taxon>
        <taxon>Tineoidea</taxon>
        <taxon>Psychidae</taxon>
        <taxon>Oiketicinae</taxon>
        <taxon>Eumeta</taxon>
    </lineage>
</organism>
<comment type="caution">
    <text evidence="2">The sequence shown here is derived from an EMBL/GenBank/DDBJ whole genome shotgun (WGS) entry which is preliminary data.</text>
</comment>
<dbReference type="EMBL" id="BGZK01002467">
    <property type="protein sequence ID" value="GBP94135.1"/>
    <property type="molecule type" value="Genomic_DNA"/>
</dbReference>
<sequence length="88" mass="9870">MFHQFIGSKSQRTRRRPARPARPARPRPTTREAKRFVLKAFIGSDGRDGCGQLCAVRSEKLTCDHYRYPIPLPTSPTNVTGAKVCKDG</sequence>
<reference evidence="2 3" key="1">
    <citation type="journal article" date="2019" name="Commun. Biol.">
        <title>The bagworm genome reveals a unique fibroin gene that provides high tensile strength.</title>
        <authorList>
            <person name="Kono N."/>
            <person name="Nakamura H."/>
            <person name="Ohtoshi R."/>
            <person name="Tomita M."/>
            <person name="Numata K."/>
            <person name="Arakawa K."/>
        </authorList>
    </citation>
    <scope>NUCLEOTIDE SEQUENCE [LARGE SCALE GENOMIC DNA]</scope>
</reference>
<keyword evidence="3" id="KW-1185">Reference proteome</keyword>
<evidence type="ECO:0000313" key="2">
    <source>
        <dbReference type="EMBL" id="GBP94135.1"/>
    </source>
</evidence>
<gene>
    <name evidence="2" type="ORF">EVAR_98185_1</name>
</gene>
<dbReference type="Proteomes" id="UP000299102">
    <property type="component" value="Unassembled WGS sequence"/>
</dbReference>
<feature type="region of interest" description="Disordered" evidence="1">
    <location>
        <begin position="1"/>
        <end position="33"/>
    </location>
</feature>
<evidence type="ECO:0000313" key="3">
    <source>
        <dbReference type="Proteomes" id="UP000299102"/>
    </source>
</evidence>
<dbReference type="AlphaFoldDB" id="A0A4C2A580"/>